<dbReference type="AlphaFoldDB" id="C3YS30"/>
<protein>
    <submittedName>
        <fullName evidence="5">Uncharacterized protein</fullName>
    </submittedName>
</protein>
<dbReference type="InterPro" id="IPR001258">
    <property type="entry name" value="NHL_repeat"/>
</dbReference>
<sequence>MDSTRQDTTHLDTDTEDPAFETTNGDACISPYAVVPTKRGDDDENDDISNDEQNMSIEDELAIRSVQAEDFAHAKDTIQPNTGTYTAMKTPSEDTKAKAPFQNTNAGSNSTEDIPVDSAESDTSKNSAESPVLPRDGSTMRECPHPPGAIHTNEAYERMDNLKNFEYEHMYDMIPDAMSIQNASTLLYGRTMDQSTSSDQRPASMEPYAVRHQEEDNDDDNGMSQERGASAGNSAAKTNTSEEDIEPYAVRYQEKDEDDDNGMLKKRGFSAGNRNAKTITTEDNIEQYAVKHQEEDEEERGSAAGNNTIDTEGNIEAYAVAYMCENVMYSGQEQLQRNVSLKNSEDVKTTLNDAGTSKYGNDAARSRNDAGPSGSDAASSGNDADTSRNDAGSSRNDSGTCKKDTGSSENDADTSEYQKNDWNMRGTHEQRALRSEKLIPNPMYVPNGPRQAAGVCTRQRACVATVTALVLALFIGSGISFIMYMNIREVQGLKGISKNSTELQEGISEKITFGGPGREAGKFYYNHGVVVSANNEVFVVDRVNERVQVFSLNGTFIRLLSTVLPGGIITQPHDVTIDREGRLLVVVVTCQSVPRVLHVLRYTLEDQPLSNLNMSIGKNKMVSITIDPRNNNIIVVERRQVFIFHPNGTRCGRFVWPSSAPGSFQTHVAVDDKGNFYETSRSHGSVRVYNTSGRHYLYEFEVCRDKTVKLCKLRDILIDAMGRILVAQILSTSGQVDMFTRDGNFVRTIRLTTDITELYGLALAPGGQLVVAHDHYVSIFPCQMVYP</sequence>
<dbReference type="InParanoid" id="C3YS30"/>
<keyword evidence="4" id="KW-1133">Transmembrane helix</keyword>
<name>C3YS30_BRAFL</name>
<dbReference type="SUPFAM" id="SSF101898">
    <property type="entry name" value="NHL repeat"/>
    <property type="match status" value="1"/>
</dbReference>
<evidence type="ECO:0000256" key="4">
    <source>
        <dbReference type="SAM" id="Phobius"/>
    </source>
</evidence>
<keyword evidence="4" id="KW-0472">Membrane</keyword>
<feature type="compositionally biased region" description="Polar residues" evidence="3">
    <location>
        <begin position="101"/>
        <end position="112"/>
    </location>
</feature>
<evidence type="ECO:0000313" key="5">
    <source>
        <dbReference type="EMBL" id="EEN56935.1"/>
    </source>
</evidence>
<gene>
    <name evidence="5" type="ORF">BRAFLDRAFT_75789</name>
</gene>
<evidence type="ECO:0000256" key="3">
    <source>
        <dbReference type="SAM" id="MobiDB-lite"/>
    </source>
</evidence>
<feature type="compositionally biased region" description="Polar residues" evidence="3">
    <location>
        <begin position="349"/>
        <end position="359"/>
    </location>
</feature>
<dbReference type="Gene3D" id="2.120.10.30">
    <property type="entry name" value="TolB, C-terminal domain"/>
    <property type="match status" value="1"/>
</dbReference>
<dbReference type="PROSITE" id="PS51125">
    <property type="entry name" value="NHL"/>
    <property type="match status" value="1"/>
</dbReference>
<feature type="compositionally biased region" description="Basic and acidic residues" evidence="3">
    <location>
        <begin position="1"/>
        <end position="13"/>
    </location>
</feature>
<feature type="region of interest" description="Disordered" evidence="3">
    <location>
        <begin position="213"/>
        <end position="269"/>
    </location>
</feature>
<dbReference type="PANTHER" id="PTHR24104">
    <property type="entry name" value="E3 UBIQUITIN-PROTEIN LIGASE NHLRC1-RELATED"/>
    <property type="match status" value="1"/>
</dbReference>
<feature type="compositionally biased region" description="Polar residues" evidence="3">
    <location>
        <begin position="389"/>
        <end position="399"/>
    </location>
</feature>
<dbReference type="InterPro" id="IPR050952">
    <property type="entry name" value="TRIM-NHL_E3_ligases"/>
</dbReference>
<keyword evidence="4" id="KW-0812">Transmembrane</keyword>
<feature type="compositionally biased region" description="Polar residues" evidence="3">
    <location>
        <begin position="78"/>
        <end position="89"/>
    </location>
</feature>
<evidence type="ECO:0000256" key="1">
    <source>
        <dbReference type="ARBA" id="ARBA00022737"/>
    </source>
</evidence>
<dbReference type="eggNOG" id="KOG2177">
    <property type="taxonomic scope" value="Eukaryota"/>
</dbReference>
<proteinExistence type="predicted"/>
<feature type="compositionally biased region" description="Low complexity" evidence="3">
    <location>
        <begin position="369"/>
        <end position="384"/>
    </location>
</feature>
<dbReference type="EMBL" id="GG666548">
    <property type="protein sequence ID" value="EEN56935.1"/>
    <property type="molecule type" value="Genomic_DNA"/>
</dbReference>
<feature type="region of interest" description="Disordered" evidence="3">
    <location>
        <begin position="74"/>
        <end position="151"/>
    </location>
</feature>
<accession>C3YS30</accession>
<feature type="region of interest" description="Disordered" evidence="3">
    <location>
        <begin position="341"/>
        <end position="429"/>
    </location>
</feature>
<reference evidence="5" key="1">
    <citation type="journal article" date="2008" name="Nature">
        <title>The amphioxus genome and the evolution of the chordate karyotype.</title>
        <authorList>
            <consortium name="US DOE Joint Genome Institute (JGI-PGF)"/>
            <person name="Putnam N.H."/>
            <person name="Butts T."/>
            <person name="Ferrier D.E.K."/>
            <person name="Furlong R.F."/>
            <person name="Hellsten U."/>
            <person name="Kawashima T."/>
            <person name="Robinson-Rechavi M."/>
            <person name="Shoguchi E."/>
            <person name="Terry A."/>
            <person name="Yu J.-K."/>
            <person name="Benito-Gutierrez E.L."/>
            <person name="Dubchak I."/>
            <person name="Garcia-Fernandez J."/>
            <person name="Gibson-Brown J.J."/>
            <person name="Grigoriev I.V."/>
            <person name="Horton A.C."/>
            <person name="de Jong P.J."/>
            <person name="Jurka J."/>
            <person name="Kapitonov V.V."/>
            <person name="Kohara Y."/>
            <person name="Kuroki Y."/>
            <person name="Lindquist E."/>
            <person name="Lucas S."/>
            <person name="Osoegawa K."/>
            <person name="Pennacchio L.A."/>
            <person name="Salamov A.A."/>
            <person name="Satou Y."/>
            <person name="Sauka-Spengler T."/>
            <person name="Schmutz J."/>
            <person name="Shin-I T."/>
            <person name="Toyoda A."/>
            <person name="Bronner-Fraser M."/>
            <person name="Fujiyama A."/>
            <person name="Holland L.Z."/>
            <person name="Holland P.W.H."/>
            <person name="Satoh N."/>
            <person name="Rokhsar D.S."/>
        </authorList>
    </citation>
    <scope>NUCLEOTIDE SEQUENCE [LARGE SCALE GENOMIC DNA]</scope>
    <source>
        <strain evidence="5">S238N-H82</strain>
        <tissue evidence="5">Testes</tissue>
    </source>
</reference>
<organism>
    <name type="scientific">Branchiostoma floridae</name>
    <name type="common">Florida lancelet</name>
    <name type="synonym">Amphioxus</name>
    <dbReference type="NCBI Taxonomy" id="7739"/>
    <lineage>
        <taxon>Eukaryota</taxon>
        <taxon>Metazoa</taxon>
        <taxon>Chordata</taxon>
        <taxon>Cephalochordata</taxon>
        <taxon>Leptocardii</taxon>
        <taxon>Amphioxiformes</taxon>
        <taxon>Branchiostomatidae</taxon>
        <taxon>Branchiostoma</taxon>
    </lineage>
</organism>
<feature type="transmembrane region" description="Helical" evidence="4">
    <location>
        <begin position="463"/>
        <end position="484"/>
    </location>
</feature>
<keyword evidence="1" id="KW-0677">Repeat</keyword>
<dbReference type="InterPro" id="IPR011042">
    <property type="entry name" value="6-blade_b-propeller_TolB-like"/>
</dbReference>
<evidence type="ECO:0000256" key="2">
    <source>
        <dbReference type="PROSITE-ProRule" id="PRU00504"/>
    </source>
</evidence>
<feature type="repeat" description="NHL" evidence="2">
    <location>
        <begin position="510"/>
        <end position="553"/>
    </location>
</feature>
<feature type="region of interest" description="Disordered" evidence="3">
    <location>
        <begin position="1"/>
        <end position="56"/>
    </location>
</feature>
<dbReference type="PANTHER" id="PTHR24104:SF50">
    <property type="entry name" value="SMP-30_GLUCONOLACTONASE_LRE-LIKE REGION DOMAIN-CONTAINING PROTEIN"/>
    <property type="match status" value="1"/>
</dbReference>